<protein>
    <submittedName>
        <fullName evidence="3">Flagellar protein FlbT</fullName>
    </submittedName>
</protein>
<dbReference type="RefSeq" id="WP_214299985.1">
    <property type="nucleotide sequence ID" value="NZ_JAHDYS010000012.1"/>
</dbReference>
<comment type="caution">
    <text evidence="3">The sequence shown here is derived from an EMBL/GenBank/DDBJ whole genome shotgun (WGS) entry which is preliminary data.</text>
</comment>
<evidence type="ECO:0000256" key="2">
    <source>
        <dbReference type="ARBA" id="ARBA00022884"/>
    </source>
</evidence>
<dbReference type="EMBL" id="JAHDYS010000012">
    <property type="protein sequence ID" value="MBT1072713.1"/>
    <property type="molecule type" value="Genomic_DNA"/>
</dbReference>
<accession>A0ABS5UAQ7</accession>
<evidence type="ECO:0000313" key="3">
    <source>
        <dbReference type="EMBL" id="MBT1072713.1"/>
    </source>
</evidence>
<organism evidence="3 4">
    <name type="scientific">Pelotalea chapellei</name>
    <dbReference type="NCBI Taxonomy" id="44671"/>
    <lineage>
        <taxon>Bacteria</taxon>
        <taxon>Pseudomonadati</taxon>
        <taxon>Thermodesulfobacteriota</taxon>
        <taxon>Desulfuromonadia</taxon>
        <taxon>Geobacterales</taxon>
        <taxon>Geobacteraceae</taxon>
        <taxon>Pelotalea</taxon>
    </lineage>
</organism>
<dbReference type="Pfam" id="PF07378">
    <property type="entry name" value="FlbT"/>
    <property type="match status" value="1"/>
</dbReference>
<dbReference type="Proteomes" id="UP000784128">
    <property type="component" value="Unassembled WGS sequence"/>
</dbReference>
<keyword evidence="1" id="KW-1005">Bacterial flagellum biogenesis</keyword>
<dbReference type="InterPro" id="IPR009967">
    <property type="entry name" value="Flagellum_FlbT"/>
</dbReference>
<keyword evidence="4" id="KW-1185">Reference proteome</keyword>
<evidence type="ECO:0000256" key="1">
    <source>
        <dbReference type="ARBA" id="ARBA00022795"/>
    </source>
</evidence>
<evidence type="ECO:0000313" key="4">
    <source>
        <dbReference type="Proteomes" id="UP000784128"/>
    </source>
</evidence>
<gene>
    <name evidence="3" type="ORF">KJB30_13025</name>
</gene>
<keyword evidence="2" id="KW-0694">RNA-binding</keyword>
<name>A0ABS5UAQ7_9BACT</name>
<keyword evidence="3" id="KW-0966">Cell projection</keyword>
<proteinExistence type="predicted"/>
<keyword evidence="3" id="KW-0969">Cilium</keyword>
<reference evidence="3 4" key="1">
    <citation type="submission" date="2021-05" db="EMBL/GenBank/DDBJ databases">
        <title>The draft genome of Geobacter chapellei DSM 13688.</title>
        <authorList>
            <person name="Xu Z."/>
            <person name="Masuda Y."/>
            <person name="Itoh H."/>
            <person name="Senoo K."/>
        </authorList>
    </citation>
    <scope>NUCLEOTIDE SEQUENCE [LARGE SCALE GENOMIC DNA]</scope>
    <source>
        <strain evidence="3 4">DSM 13688</strain>
    </source>
</reference>
<sequence length="132" mass="14934">MSLKVVLKPHEKVIIGGAVLRNGSIASHLHVENKVPVLRQKDIMVEGEANTPCKRIYLIVQLMYIGDGLTPELSQIYWTLVEDIVKAAPSMKDLLSSISQFIVNGEFYKALRKSKELISYEEELLRHVSERS</sequence>
<keyword evidence="3" id="KW-0282">Flagellum</keyword>